<dbReference type="PANTHER" id="PTHR43712">
    <property type="entry name" value="PUTATIVE (AFU_ORTHOLOGUE AFUA_4G14580)-RELATED"/>
    <property type="match status" value="1"/>
</dbReference>
<reference evidence="6" key="1">
    <citation type="submission" date="2016-03" db="EMBL/GenBank/DDBJ databases">
        <title>Updated assembly of Pseudogymnoascus destructans, the fungus causing white-nose syndrome of bats.</title>
        <authorList>
            <person name="Palmer J.M."/>
            <person name="Drees K.P."/>
            <person name="Foster J.T."/>
            <person name="Lindner D.L."/>
        </authorList>
    </citation>
    <scope>NUCLEOTIDE SEQUENCE [LARGE SCALE GENOMIC DNA]</scope>
    <source>
        <strain evidence="6">20631-21</strain>
    </source>
</reference>
<dbReference type="GO" id="GO:0032259">
    <property type="term" value="P:methylation"/>
    <property type="evidence" value="ECO:0007669"/>
    <property type="project" value="UniProtKB-KW"/>
</dbReference>
<evidence type="ECO:0000256" key="4">
    <source>
        <dbReference type="PIRSR" id="PIRSR005739-1"/>
    </source>
</evidence>
<keyword evidence="2" id="KW-0808">Transferase</keyword>
<dbReference type="PANTHER" id="PTHR43712:SF11">
    <property type="entry name" value="O-METHYLTRANSFERASE (AFU_ORTHOLOGUE AFUA_2G17820)-RELATED"/>
    <property type="match status" value="1"/>
</dbReference>
<dbReference type="GO" id="GO:0008171">
    <property type="term" value="F:O-methyltransferase activity"/>
    <property type="evidence" value="ECO:0007669"/>
    <property type="project" value="InterPro"/>
</dbReference>
<dbReference type="VEuPathDB" id="FungiDB:GMDG_06362"/>
<dbReference type="GeneID" id="36288871"/>
<keyword evidence="1" id="KW-0489">Methyltransferase</keyword>
<dbReference type="Gene3D" id="1.10.10.10">
    <property type="entry name" value="Winged helix-like DNA-binding domain superfamily/Winged helix DNA-binding domain"/>
    <property type="match status" value="1"/>
</dbReference>
<dbReference type="InterPro" id="IPR016461">
    <property type="entry name" value="COMT-like"/>
</dbReference>
<evidence type="ECO:0000256" key="1">
    <source>
        <dbReference type="ARBA" id="ARBA00022603"/>
    </source>
</evidence>
<dbReference type="EMBL" id="KV441401">
    <property type="protein sequence ID" value="OAF56974.1"/>
    <property type="molecule type" value="Genomic_DNA"/>
</dbReference>
<organism evidence="6">
    <name type="scientific">Pseudogymnoascus destructans</name>
    <dbReference type="NCBI Taxonomy" id="655981"/>
    <lineage>
        <taxon>Eukaryota</taxon>
        <taxon>Fungi</taxon>
        <taxon>Dikarya</taxon>
        <taxon>Ascomycota</taxon>
        <taxon>Pezizomycotina</taxon>
        <taxon>Leotiomycetes</taxon>
        <taxon>Thelebolales</taxon>
        <taxon>Thelebolaceae</taxon>
        <taxon>Pseudogymnoascus</taxon>
    </lineage>
</organism>
<dbReference type="SUPFAM" id="SSF46785">
    <property type="entry name" value="Winged helix' DNA-binding domain"/>
    <property type="match status" value="1"/>
</dbReference>
<dbReference type="SUPFAM" id="SSF53335">
    <property type="entry name" value="S-adenosyl-L-methionine-dependent methyltransferases"/>
    <property type="match status" value="1"/>
</dbReference>
<gene>
    <name evidence="6" type="ORF">VC83_05807</name>
</gene>
<sequence>MSSADVSAAIAATEKLLESLKAYDGSSTAHILLLNQTDKVRAELEQPYDVVTRMFENLTVCGSLNMLIRIGAMHKLPSDGTSIKAADLAAAVNVDITAIHRAMRVILVQGIATETGSNEYTHNQLSLALLPEGAGAFFLLCMDLSKAMGMLPEYLKTHAPEDLYDLKKSPCAFSVGKEGCSYYEVLNDDVEQRNMWNAAMQMSEKNMPVRGMFPFESLKEQVEKEPERAFVVDIGGGRGQALLAIQEDCPGGFGGKMILQDLPIVIDSLKPEEIPNIEATVHDLFTPQPVKNAHVYFYRRLLHDFYNPVCVEILKQTVSAMGPDSRLIVCDMLVPSRVTVGVPMQLYWLDMSLMLISGKEKTIEEFHEIFDAVGLELVKVYPSNVGETVMLETRLKRTE</sequence>
<dbReference type="InterPro" id="IPR001077">
    <property type="entry name" value="COMT_C"/>
</dbReference>
<name>A0A177A7H6_9PEZI</name>
<dbReference type="eggNOG" id="KOG3178">
    <property type="taxonomic scope" value="Eukaryota"/>
</dbReference>
<dbReference type="AlphaFoldDB" id="A0A177A7H6"/>
<evidence type="ECO:0000256" key="2">
    <source>
        <dbReference type="ARBA" id="ARBA00022679"/>
    </source>
</evidence>
<dbReference type="Pfam" id="PF00891">
    <property type="entry name" value="Methyltransf_2"/>
    <property type="match status" value="1"/>
</dbReference>
<accession>A0A177A7H6</accession>
<feature type="domain" description="O-methyltransferase C-terminal" evidence="5">
    <location>
        <begin position="179"/>
        <end position="374"/>
    </location>
</feature>
<keyword evidence="3" id="KW-0949">S-adenosyl-L-methionine</keyword>
<evidence type="ECO:0000259" key="5">
    <source>
        <dbReference type="Pfam" id="PF00891"/>
    </source>
</evidence>
<dbReference type="InterPro" id="IPR029063">
    <property type="entry name" value="SAM-dependent_MTases_sf"/>
</dbReference>
<dbReference type="Gene3D" id="3.40.50.150">
    <property type="entry name" value="Vaccinia Virus protein VP39"/>
    <property type="match status" value="1"/>
</dbReference>
<dbReference type="PIRSF" id="PIRSF005739">
    <property type="entry name" value="O-mtase"/>
    <property type="match status" value="1"/>
</dbReference>
<dbReference type="RefSeq" id="XP_024322265.1">
    <property type="nucleotide sequence ID" value="XM_024469421.1"/>
</dbReference>
<evidence type="ECO:0000256" key="3">
    <source>
        <dbReference type="ARBA" id="ARBA00022691"/>
    </source>
</evidence>
<dbReference type="InterPro" id="IPR036388">
    <property type="entry name" value="WH-like_DNA-bd_sf"/>
</dbReference>
<dbReference type="PROSITE" id="PS51683">
    <property type="entry name" value="SAM_OMT_II"/>
    <property type="match status" value="1"/>
</dbReference>
<evidence type="ECO:0000313" key="6">
    <source>
        <dbReference type="EMBL" id="OAF56974.1"/>
    </source>
</evidence>
<feature type="active site" description="Proton acceptor" evidence="4">
    <location>
        <position position="303"/>
    </location>
</feature>
<dbReference type="Proteomes" id="UP000077154">
    <property type="component" value="Unassembled WGS sequence"/>
</dbReference>
<dbReference type="InterPro" id="IPR036390">
    <property type="entry name" value="WH_DNA-bd_sf"/>
</dbReference>
<dbReference type="OrthoDB" id="1535081at2759"/>
<proteinExistence type="predicted"/>
<protein>
    <recommendedName>
        <fullName evidence="5">O-methyltransferase C-terminal domain-containing protein</fullName>
    </recommendedName>
</protein>